<proteinExistence type="predicted"/>
<gene>
    <name evidence="1" type="ORF">UFOVP55_70</name>
</gene>
<evidence type="ECO:0000313" key="1">
    <source>
        <dbReference type="EMBL" id="CAB4125168.1"/>
    </source>
</evidence>
<dbReference type="Pfam" id="PF25209">
    <property type="entry name" value="Phage_capsid_4"/>
    <property type="match status" value="1"/>
</dbReference>
<organism evidence="1">
    <name type="scientific">uncultured Caudovirales phage</name>
    <dbReference type="NCBI Taxonomy" id="2100421"/>
    <lineage>
        <taxon>Viruses</taxon>
        <taxon>Duplodnaviria</taxon>
        <taxon>Heunggongvirae</taxon>
        <taxon>Uroviricota</taxon>
        <taxon>Caudoviricetes</taxon>
        <taxon>Peduoviridae</taxon>
        <taxon>Maltschvirus</taxon>
        <taxon>Maltschvirus maltsch</taxon>
    </lineage>
</organism>
<accession>A0A6J5KRV5</accession>
<dbReference type="EMBL" id="LR796185">
    <property type="protein sequence ID" value="CAB4125168.1"/>
    <property type="molecule type" value="Genomic_DNA"/>
</dbReference>
<reference evidence="1" key="1">
    <citation type="submission" date="2020-04" db="EMBL/GenBank/DDBJ databases">
        <authorList>
            <person name="Chiriac C."/>
            <person name="Salcher M."/>
            <person name="Ghai R."/>
            <person name="Kavagutti S V."/>
        </authorList>
    </citation>
    <scope>NUCLEOTIDE SEQUENCE</scope>
</reference>
<protein>
    <submittedName>
        <fullName evidence="1">Uncharacterized protein</fullName>
    </submittedName>
</protein>
<sequence>MTIPSSGFPVAGSGTTPAIYPTGGTGNAFQSNGFIPEIWSGKLIEKFYASTVLAAISNTDYEGEIKNQGDRVKIRTKPTITIRDYKADGALTLERPEGSNIELYIGNGKYFNTILDDVMDVQSDLNALSIWSDDAAQQLKIKVDSDVLSGILGGMNSKNRGLTAGAITSSINLGVSGTPLATVSRSPTTGQVEILDVLLRLGQSLDEQNIPEDGRWAVIPAWAAQYLKFSDLRQAYLTGDSITPLRNGRIGMIDRFTIYVSNLLPAGVAGGLAAGEFVLYAGHAHGLTFASQISKVETLRSELTFGTILRGLQIYGYQIIDGVALSQAIVTKA</sequence>
<name>A0A6J5KRV5_9CAUD</name>